<feature type="transmembrane region" description="Helical" evidence="7">
    <location>
        <begin position="338"/>
        <end position="357"/>
    </location>
</feature>
<gene>
    <name evidence="8" type="ORF">E1I18_01160</name>
</gene>
<evidence type="ECO:0000256" key="3">
    <source>
        <dbReference type="ARBA" id="ARBA00022475"/>
    </source>
</evidence>
<dbReference type="RefSeq" id="WP_141483780.1">
    <property type="nucleotide sequence ID" value="NZ_SMDN01000003.1"/>
</dbReference>
<keyword evidence="9" id="KW-1185">Reference proteome</keyword>
<evidence type="ECO:0000256" key="2">
    <source>
        <dbReference type="ARBA" id="ARBA00022448"/>
    </source>
</evidence>
<dbReference type="EMBL" id="SMDN01000003">
    <property type="protein sequence ID" value="TQC54051.1"/>
    <property type="molecule type" value="Genomic_DNA"/>
</dbReference>
<evidence type="ECO:0000313" key="8">
    <source>
        <dbReference type="EMBL" id="TQC54051.1"/>
    </source>
</evidence>
<feature type="transmembrane region" description="Helical" evidence="7">
    <location>
        <begin position="369"/>
        <end position="391"/>
    </location>
</feature>
<feature type="transmembrane region" description="Helical" evidence="7">
    <location>
        <begin position="164"/>
        <end position="187"/>
    </location>
</feature>
<feature type="transmembrane region" description="Helical" evidence="7">
    <location>
        <begin position="75"/>
        <end position="95"/>
    </location>
</feature>
<feature type="transmembrane region" description="Helical" evidence="7">
    <location>
        <begin position="403"/>
        <end position="421"/>
    </location>
</feature>
<dbReference type="PANTHER" id="PTHR36838">
    <property type="entry name" value="AUXIN EFFLUX CARRIER FAMILY PROTEIN"/>
    <property type="match status" value="1"/>
</dbReference>
<accession>A0A507SS17</accession>
<feature type="transmembrane region" description="Helical" evidence="7">
    <location>
        <begin position="44"/>
        <end position="63"/>
    </location>
</feature>
<evidence type="ECO:0000313" key="9">
    <source>
        <dbReference type="Proteomes" id="UP000320801"/>
    </source>
</evidence>
<keyword evidence="3" id="KW-1003">Cell membrane</keyword>
<proteinExistence type="predicted"/>
<evidence type="ECO:0000256" key="6">
    <source>
        <dbReference type="ARBA" id="ARBA00023136"/>
    </source>
</evidence>
<feature type="transmembrane region" description="Helical" evidence="7">
    <location>
        <begin position="298"/>
        <end position="318"/>
    </location>
</feature>
<keyword evidence="4 7" id="KW-0812">Transmembrane</keyword>
<organism evidence="8 9">
    <name type="scientific">Mycoplasmopsis mucosicanis</name>
    <dbReference type="NCBI Taxonomy" id="458208"/>
    <lineage>
        <taxon>Bacteria</taxon>
        <taxon>Bacillati</taxon>
        <taxon>Mycoplasmatota</taxon>
        <taxon>Mycoplasmoidales</taxon>
        <taxon>Metamycoplasmataceae</taxon>
        <taxon>Mycoplasmopsis</taxon>
    </lineage>
</organism>
<dbReference type="GO" id="GO:0016020">
    <property type="term" value="C:membrane"/>
    <property type="evidence" value="ECO:0007669"/>
    <property type="project" value="UniProtKB-SubCell"/>
</dbReference>
<evidence type="ECO:0008006" key="10">
    <source>
        <dbReference type="Google" id="ProtNLM"/>
    </source>
</evidence>
<reference evidence="8 9" key="1">
    <citation type="submission" date="2019-03" db="EMBL/GenBank/DDBJ databases">
        <title>Characterization of a novel Mycoplasma cynos real-time PCR assay.</title>
        <authorList>
            <person name="Tallmadge R.L."/>
            <person name="Mitchell P.K."/>
            <person name="Goodman L."/>
        </authorList>
    </citation>
    <scope>NUCLEOTIDE SEQUENCE [LARGE SCALE GENOMIC DNA]</scope>
    <source>
        <strain evidence="8 9">1642</strain>
    </source>
</reference>
<keyword evidence="5 7" id="KW-1133">Transmembrane helix</keyword>
<feature type="transmembrane region" description="Helical" evidence="7">
    <location>
        <begin position="131"/>
        <end position="152"/>
    </location>
</feature>
<sequence>MSSVFKATITNSNLIGICVASILLISLGFLFVKKRIFNKTWIPAFSKLVLEVSLPAIAFRGFMSSMTIELLKQQAWIILISFVMHGVLCFLAWIWSKFQHKIPAFIKNANSNSVLGTLSAKTDGDIPQQRVMVMFMLLVFGMTTTFGLPVLAEFYKGTPHQSNAIISASIYNFPQRIFLYTYGFIVLTGMKSSKQNFKKNMKVMLTNPTLLITFFGFVLWLLQLIPSLGAHEVMLNKPINIATQNGEIVVEKYANYGLWFQRIYIDQNNERYIYNFAQNLYTKTNLAPSGYMNFSTTIPFVFNVANMIAAICTPIVWFSVGMKMGESKLKHVFSDKWAWIYTIIKIIVMPAIILGILKALNNSGHIDKITGLSIVVIFSTPPGAVPTSLSLSHNQAPHFTARASALSTLASIIFIPTWIVISEVTFT</sequence>
<evidence type="ECO:0000256" key="7">
    <source>
        <dbReference type="SAM" id="Phobius"/>
    </source>
</evidence>
<dbReference type="Proteomes" id="UP000320801">
    <property type="component" value="Unassembled WGS sequence"/>
</dbReference>
<dbReference type="PANTHER" id="PTHR36838:SF1">
    <property type="entry name" value="SLR1864 PROTEIN"/>
    <property type="match status" value="1"/>
</dbReference>
<evidence type="ECO:0000256" key="4">
    <source>
        <dbReference type="ARBA" id="ARBA00022692"/>
    </source>
</evidence>
<feature type="transmembrane region" description="Helical" evidence="7">
    <location>
        <begin position="12"/>
        <end position="32"/>
    </location>
</feature>
<dbReference type="AlphaFoldDB" id="A0A507SS17"/>
<keyword evidence="6 7" id="KW-0472">Membrane</keyword>
<dbReference type="InterPro" id="IPR004776">
    <property type="entry name" value="Mem_transp_PIN-like"/>
</dbReference>
<feature type="transmembrane region" description="Helical" evidence="7">
    <location>
        <begin position="208"/>
        <end position="225"/>
    </location>
</feature>
<evidence type="ECO:0000256" key="5">
    <source>
        <dbReference type="ARBA" id="ARBA00022989"/>
    </source>
</evidence>
<keyword evidence="2" id="KW-0813">Transport</keyword>
<comment type="subcellular location">
    <subcellularLocation>
        <location evidence="1">Membrane</location>
        <topology evidence="1">Multi-pass membrane protein</topology>
    </subcellularLocation>
</comment>
<dbReference type="OrthoDB" id="401182at2"/>
<protein>
    <recommendedName>
        <fullName evidence="10">Malate permease</fullName>
    </recommendedName>
</protein>
<dbReference type="Pfam" id="PF03547">
    <property type="entry name" value="Mem_trans"/>
    <property type="match status" value="1"/>
</dbReference>
<dbReference type="GO" id="GO:0055085">
    <property type="term" value="P:transmembrane transport"/>
    <property type="evidence" value="ECO:0007669"/>
    <property type="project" value="InterPro"/>
</dbReference>
<name>A0A507SS17_9BACT</name>
<evidence type="ECO:0000256" key="1">
    <source>
        <dbReference type="ARBA" id="ARBA00004141"/>
    </source>
</evidence>
<comment type="caution">
    <text evidence="8">The sequence shown here is derived from an EMBL/GenBank/DDBJ whole genome shotgun (WGS) entry which is preliminary data.</text>
</comment>